<comment type="caution">
    <text evidence="1">The sequence shown here is derived from an EMBL/GenBank/DDBJ whole genome shotgun (WGS) entry which is preliminary data.</text>
</comment>
<gene>
    <name evidence="1" type="ORF">QBC46DRAFT_394446</name>
</gene>
<evidence type="ECO:0000313" key="2">
    <source>
        <dbReference type="Proteomes" id="UP001303473"/>
    </source>
</evidence>
<keyword evidence="2" id="KW-1185">Reference proteome</keyword>
<evidence type="ECO:0000313" key="1">
    <source>
        <dbReference type="EMBL" id="KAK3936661.1"/>
    </source>
</evidence>
<evidence type="ECO:0008006" key="3">
    <source>
        <dbReference type="Google" id="ProtNLM"/>
    </source>
</evidence>
<dbReference type="InterPro" id="IPR032710">
    <property type="entry name" value="NTF2-like_dom_sf"/>
</dbReference>
<proteinExistence type="predicted"/>
<organism evidence="1 2">
    <name type="scientific">Diplogelasinospora grovesii</name>
    <dbReference type="NCBI Taxonomy" id="303347"/>
    <lineage>
        <taxon>Eukaryota</taxon>
        <taxon>Fungi</taxon>
        <taxon>Dikarya</taxon>
        <taxon>Ascomycota</taxon>
        <taxon>Pezizomycotina</taxon>
        <taxon>Sordariomycetes</taxon>
        <taxon>Sordariomycetidae</taxon>
        <taxon>Sordariales</taxon>
        <taxon>Diplogelasinosporaceae</taxon>
        <taxon>Diplogelasinospora</taxon>
    </lineage>
</organism>
<dbReference type="AlphaFoldDB" id="A0AAN6N014"/>
<dbReference type="SUPFAM" id="SSF54427">
    <property type="entry name" value="NTF2-like"/>
    <property type="match status" value="1"/>
</dbReference>
<dbReference type="EMBL" id="MU853876">
    <property type="protein sequence ID" value="KAK3936661.1"/>
    <property type="molecule type" value="Genomic_DNA"/>
</dbReference>
<protein>
    <recommendedName>
        <fullName evidence="3">SnoaL-like domain-containing protein</fullName>
    </recommendedName>
</protein>
<sequence length="278" mass="30729">MATATDDKSEIILACIRGFLTSLSAKPPLSEDAQKYILPESFAVLSHPGPDGLIQCTLSDFLARTEANTASLYSSGATSAVYSLTDPEPVVWTGGRFSAVWTGYSLIVDGVEKSRGVYAFTLFERDDGWRIGGIASKQWPAANTEYPPPPPFSDDVTPEMVGPTLELCKLLNEEKWEEVESLMLPGSGATYMRYPGTLLMMEWPEFFSRMRAMLEKAKPGYVHQELMDWEGRICGDVGLIWTPFTVALDGEVRIRGYNVFSMLRRADGKWLISGAQDG</sequence>
<name>A0AAN6N014_9PEZI</name>
<dbReference type="Proteomes" id="UP001303473">
    <property type="component" value="Unassembled WGS sequence"/>
</dbReference>
<reference evidence="2" key="1">
    <citation type="journal article" date="2023" name="Mol. Phylogenet. Evol.">
        <title>Genome-scale phylogeny and comparative genomics of the fungal order Sordariales.</title>
        <authorList>
            <person name="Hensen N."/>
            <person name="Bonometti L."/>
            <person name="Westerberg I."/>
            <person name="Brannstrom I.O."/>
            <person name="Guillou S."/>
            <person name="Cros-Aarteil S."/>
            <person name="Calhoun S."/>
            <person name="Haridas S."/>
            <person name="Kuo A."/>
            <person name="Mondo S."/>
            <person name="Pangilinan J."/>
            <person name="Riley R."/>
            <person name="LaButti K."/>
            <person name="Andreopoulos B."/>
            <person name="Lipzen A."/>
            <person name="Chen C."/>
            <person name="Yan M."/>
            <person name="Daum C."/>
            <person name="Ng V."/>
            <person name="Clum A."/>
            <person name="Steindorff A."/>
            <person name="Ohm R.A."/>
            <person name="Martin F."/>
            <person name="Silar P."/>
            <person name="Natvig D.O."/>
            <person name="Lalanne C."/>
            <person name="Gautier V."/>
            <person name="Ament-Velasquez S.L."/>
            <person name="Kruys A."/>
            <person name="Hutchinson M.I."/>
            <person name="Powell A.J."/>
            <person name="Barry K."/>
            <person name="Miller A.N."/>
            <person name="Grigoriev I.V."/>
            <person name="Debuchy R."/>
            <person name="Gladieux P."/>
            <person name="Hiltunen Thoren M."/>
            <person name="Johannesson H."/>
        </authorList>
    </citation>
    <scope>NUCLEOTIDE SEQUENCE [LARGE SCALE GENOMIC DNA]</scope>
    <source>
        <strain evidence="2">CBS 340.73</strain>
    </source>
</reference>
<accession>A0AAN6N014</accession>